<keyword evidence="3 9" id="KW-0808">Transferase</keyword>
<gene>
    <name evidence="9" type="primary">csbB</name>
    <name evidence="9" type="ORF">Mal15_59810</name>
</gene>
<dbReference type="Proteomes" id="UP000321353">
    <property type="component" value="Chromosome"/>
</dbReference>
<evidence type="ECO:0000256" key="6">
    <source>
        <dbReference type="ARBA" id="ARBA00023136"/>
    </source>
</evidence>
<evidence type="ECO:0000313" key="10">
    <source>
        <dbReference type="Proteomes" id="UP000321353"/>
    </source>
</evidence>
<dbReference type="InterPro" id="IPR029044">
    <property type="entry name" value="Nucleotide-diphossugar_trans"/>
</dbReference>
<evidence type="ECO:0000256" key="5">
    <source>
        <dbReference type="ARBA" id="ARBA00022989"/>
    </source>
</evidence>
<evidence type="ECO:0000313" key="9">
    <source>
        <dbReference type="EMBL" id="QEG01900.1"/>
    </source>
</evidence>
<reference evidence="9 10" key="1">
    <citation type="submission" date="2019-02" db="EMBL/GenBank/DDBJ databases">
        <title>Planctomycetal bacteria perform biofilm scaping via a novel small molecule.</title>
        <authorList>
            <person name="Jeske O."/>
            <person name="Boedeker C."/>
            <person name="Wiegand S."/>
            <person name="Breitling P."/>
            <person name="Kallscheuer N."/>
            <person name="Jogler M."/>
            <person name="Rohde M."/>
            <person name="Petersen J."/>
            <person name="Medema M.H."/>
            <person name="Surup F."/>
            <person name="Jogler C."/>
        </authorList>
    </citation>
    <scope>NUCLEOTIDE SEQUENCE [LARGE SCALE GENOMIC DNA]</scope>
    <source>
        <strain evidence="9 10">Mal15</strain>
    </source>
</reference>
<keyword evidence="4 7" id="KW-0812">Transmembrane</keyword>
<dbReference type="GO" id="GO:0005886">
    <property type="term" value="C:plasma membrane"/>
    <property type="evidence" value="ECO:0007669"/>
    <property type="project" value="TreeGrafter"/>
</dbReference>
<dbReference type="PANTHER" id="PTHR48090">
    <property type="entry name" value="UNDECAPRENYL-PHOSPHATE 4-DEOXY-4-FORMAMIDO-L-ARABINOSE TRANSFERASE-RELATED"/>
    <property type="match status" value="1"/>
</dbReference>
<keyword evidence="2 9" id="KW-0328">Glycosyltransferase</keyword>
<evidence type="ECO:0000256" key="1">
    <source>
        <dbReference type="ARBA" id="ARBA00004141"/>
    </source>
</evidence>
<keyword evidence="6 7" id="KW-0472">Membrane</keyword>
<dbReference type="SUPFAM" id="SSF53448">
    <property type="entry name" value="Nucleotide-diphospho-sugar transferases"/>
    <property type="match status" value="1"/>
</dbReference>
<dbReference type="CDD" id="cd04187">
    <property type="entry name" value="DPM1_like_bac"/>
    <property type="match status" value="1"/>
</dbReference>
<dbReference type="EC" id="2.4.-.-" evidence="9"/>
<dbReference type="RefSeq" id="WP_167547110.1">
    <property type="nucleotide sequence ID" value="NZ_CP036264.1"/>
</dbReference>
<dbReference type="KEGG" id="smam:Mal15_59810"/>
<feature type="domain" description="Glycosyltransferase 2-like" evidence="8">
    <location>
        <begin position="11"/>
        <end position="172"/>
    </location>
</feature>
<dbReference type="Pfam" id="PF00535">
    <property type="entry name" value="Glycos_transf_2"/>
    <property type="match status" value="1"/>
</dbReference>
<sequence length="328" mass="36531">MSNDELVDTVSIVVPCFNDGALLQALLTRTREACENCNVEFELVIVNDGSTDRSWDQIRDLVTTDRRIVGVDLTRNFGQDRAILAGLSYCTGDCVFVLDADLQDPPELLPEMLRCIRDGADVAYGRRLSRSGETIAKRLTAWGFYHLINLVSDIEVPKGVGNFRLMRREVAHTIAGLKQQPDFFRGLCAWVGYRQVAVNFHRDPRHGGVTHWPLRRMLQLASQAIVSLSSAPLLLPTWIASFATLSCIALLAVPAAATPLRTGDWHLPAMMCLAIANAWVLAIFGLYLMRIYHDAKGTPPYLVRETVSKVNYLEPARQSKCPVGHHAY</sequence>
<name>A0A5B9MNI1_9BACT</name>
<evidence type="ECO:0000256" key="4">
    <source>
        <dbReference type="ARBA" id="ARBA00022692"/>
    </source>
</evidence>
<dbReference type="AlphaFoldDB" id="A0A5B9MNI1"/>
<dbReference type="EMBL" id="CP036264">
    <property type="protein sequence ID" value="QEG01900.1"/>
    <property type="molecule type" value="Genomic_DNA"/>
</dbReference>
<feature type="transmembrane region" description="Helical" evidence="7">
    <location>
        <begin position="225"/>
        <end position="253"/>
    </location>
</feature>
<feature type="transmembrane region" description="Helical" evidence="7">
    <location>
        <begin position="265"/>
        <end position="288"/>
    </location>
</feature>
<proteinExistence type="predicted"/>
<comment type="subcellular location">
    <subcellularLocation>
        <location evidence="1">Membrane</location>
        <topology evidence="1">Multi-pass membrane protein</topology>
    </subcellularLocation>
</comment>
<protein>
    <submittedName>
        <fullName evidence="9">Glycosyltransferase CsbB</fullName>
        <ecNumber evidence="9">2.4.-.-</ecNumber>
    </submittedName>
</protein>
<evidence type="ECO:0000256" key="2">
    <source>
        <dbReference type="ARBA" id="ARBA00022676"/>
    </source>
</evidence>
<keyword evidence="5 7" id="KW-1133">Transmembrane helix</keyword>
<evidence type="ECO:0000256" key="7">
    <source>
        <dbReference type="SAM" id="Phobius"/>
    </source>
</evidence>
<accession>A0A5B9MNI1</accession>
<keyword evidence="10" id="KW-1185">Reference proteome</keyword>
<dbReference type="Gene3D" id="3.90.550.10">
    <property type="entry name" value="Spore Coat Polysaccharide Biosynthesis Protein SpsA, Chain A"/>
    <property type="match status" value="1"/>
</dbReference>
<organism evidence="9 10">
    <name type="scientific">Stieleria maiorica</name>
    <dbReference type="NCBI Taxonomy" id="2795974"/>
    <lineage>
        <taxon>Bacteria</taxon>
        <taxon>Pseudomonadati</taxon>
        <taxon>Planctomycetota</taxon>
        <taxon>Planctomycetia</taxon>
        <taxon>Pirellulales</taxon>
        <taxon>Pirellulaceae</taxon>
        <taxon>Stieleria</taxon>
    </lineage>
</organism>
<dbReference type="PANTHER" id="PTHR48090:SF1">
    <property type="entry name" value="PROPHAGE BACTOPRENOL GLUCOSYL TRANSFERASE HOMOLOG"/>
    <property type="match status" value="1"/>
</dbReference>
<evidence type="ECO:0000259" key="8">
    <source>
        <dbReference type="Pfam" id="PF00535"/>
    </source>
</evidence>
<dbReference type="InterPro" id="IPR050256">
    <property type="entry name" value="Glycosyltransferase_2"/>
</dbReference>
<dbReference type="InterPro" id="IPR001173">
    <property type="entry name" value="Glyco_trans_2-like"/>
</dbReference>
<dbReference type="GO" id="GO:0016757">
    <property type="term" value="F:glycosyltransferase activity"/>
    <property type="evidence" value="ECO:0007669"/>
    <property type="project" value="UniProtKB-KW"/>
</dbReference>
<evidence type="ECO:0000256" key="3">
    <source>
        <dbReference type="ARBA" id="ARBA00022679"/>
    </source>
</evidence>